<dbReference type="AlphaFoldDB" id="A0A1T2X1N7"/>
<name>A0A1T2X1N7_9BACL</name>
<evidence type="ECO:0000313" key="3">
    <source>
        <dbReference type="Proteomes" id="UP000190188"/>
    </source>
</evidence>
<dbReference type="InterPro" id="IPR021598">
    <property type="entry name" value="DUF3221"/>
</dbReference>
<comment type="caution">
    <text evidence="2">The sequence shown here is derived from an EMBL/GenBank/DDBJ whole genome shotgun (WGS) entry which is preliminary data.</text>
</comment>
<accession>A0A1T2X1N7</accession>
<dbReference type="RefSeq" id="WP_078502302.1">
    <property type="nucleotide sequence ID" value="NZ_MSZX01000014.1"/>
</dbReference>
<feature type="chain" id="PRO_5039465227" evidence="1">
    <location>
        <begin position="30"/>
        <end position="213"/>
    </location>
</feature>
<feature type="signal peptide" evidence="1">
    <location>
        <begin position="1"/>
        <end position="29"/>
    </location>
</feature>
<dbReference type="EMBL" id="MSZX01000014">
    <property type="protein sequence ID" value="OPA73735.1"/>
    <property type="molecule type" value="Genomic_DNA"/>
</dbReference>
<dbReference type="Proteomes" id="UP000190188">
    <property type="component" value="Unassembled WGS sequence"/>
</dbReference>
<organism evidence="2 3">
    <name type="scientific">Paenibacillus selenitireducens</name>
    <dbReference type="NCBI Taxonomy" id="1324314"/>
    <lineage>
        <taxon>Bacteria</taxon>
        <taxon>Bacillati</taxon>
        <taxon>Bacillota</taxon>
        <taxon>Bacilli</taxon>
        <taxon>Bacillales</taxon>
        <taxon>Paenibacillaceae</taxon>
        <taxon>Paenibacillus</taxon>
    </lineage>
</organism>
<gene>
    <name evidence="2" type="ORF">BVG16_26970</name>
</gene>
<sequence length="213" mass="23563">MKRSLKKELPILFLICLILCSGCSGSTMASWAYPFVKWDDVNYKITSEEVPRTDIEQRIGKIKRFSDRESSSVSNGFSNAYPKGTKLYAIKGISQKDGIALEVEDGRYLKAVGTGEKQLLDADGVGTVFSIKAGKVLILDSVEVDDLGKSWQELADNYQGQAIWLSTRAKLKVGERVAYWTDGGIDTSFPAQAKAKKIYGGTKLRLTKLENSY</sequence>
<evidence type="ECO:0000256" key="1">
    <source>
        <dbReference type="SAM" id="SignalP"/>
    </source>
</evidence>
<dbReference type="Pfam" id="PF11518">
    <property type="entry name" value="DUF3221"/>
    <property type="match status" value="1"/>
</dbReference>
<evidence type="ECO:0000313" key="2">
    <source>
        <dbReference type="EMBL" id="OPA73735.1"/>
    </source>
</evidence>
<protein>
    <submittedName>
        <fullName evidence="2">Uncharacterized protein</fullName>
    </submittedName>
</protein>
<dbReference type="OrthoDB" id="2357153at2"/>
<proteinExistence type="predicted"/>
<dbReference type="STRING" id="1324314.BVG16_26970"/>
<keyword evidence="3" id="KW-1185">Reference proteome</keyword>
<reference evidence="2 3" key="1">
    <citation type="submission" date="2017-01" db="EMBL/GenBank/DDBJ databases">
        <title>Genome analysis of Paenibacillus selenitrireducens ES3-24.</title>
        <authorList>
            <person name="Xu D."/>
            <person name="Yao R."/>
            <person name="Zheng S."/>
        </authorList>
    </citation>
    <scope>NUCLEOTIDE SEQUENCE [LARGE SCALE GENOMIC DNA]</scope>
    <source>
        <strain evidence="2 3">ES3-24</strain>
    </source>
</reference>
<keyword evidence="1" id="KW-0732">Signal</keyword>